<dbReference type="InterPro" id="IPR012337">
    <property type="entry name" value="RNaseH-like_sf"/>
</dbReference>
<protein>
    <submittedName>
        <fullName evidence="3">Putative tick transposon</fullName>
    </submittedName>
</protein>
<dbReference type="Pfam" id="PF00665">
    <property type="entry name" value="rve"/>
    <property type="match status" value="1"/>
</dbReference>
<organism evidence="3">
    <name type="scientific">Ixodes ricinus</name>
    <name type="common">Common tick</name>
    <name type="synonym">Acarus ricinus</name>
    <dbReference type="NCBI Taxonomy" id="34613"/>
    <lineage>
        <taxon>Eukaryota</taxon>
        <taxon>Metazoa</taxon>
        <taxon>Ecdysozoa</taxon>
        <taxon>Arthropoda</taxon>
        <taxon>Chelicerata</taxon>
        <taxon>Arachnida</taxon>
        <taxon>Acari</taxon>
        <taxon>Parasitiformes</taxon>
        <taxon>Ixodida</taxon>
        <taxon>Ixodoidea</taxon>
        <taxon>Ixodidae</taxon>
        <taxon>Ixodinae</taxon>
        <taxon>Ixodes</taxon>
    </lineage>
</organism>
<name>A0A6B0V699_IXORI</name>
<dbReference type="GO" id="GO:0003676">
    <property type="term" value="F:nucleic acid binding"/>
    <property type="evidence" value="ECO:0007669"/>
    <property type="project" value="InterPro"/>
</dbReference>
<dbReference type="Gene3D" id="3.30.420.10">
    <property type="entry name" value="Ribonuclease H-like superfamily/Ribonuclease H"/>
    <property type="match status" value="1"/>
</dbReference>
<dbReference type="InterPro" id="IPR036397">
    <property type="entry name" value="RNaseH_sf"/>
</dbReference>
<dbReference type="InterPro" id="IPR001584">
    <property type="entry name" value="Integrase_cat-core"/>
</dbReference>
<reference evidence="3" key="1">
    <citation type="submission" date="2019-12" db="EMBL/GenBank/DDBJ databases">
        <title>An insight into the sialome of adult female Ixodes ricinus ticks feeding for 6 days.</title>
        <authorList>
            <person name="Perner J."/>
            <person name="Ribeiro J.M.C."/>
        </authorList>
    </citation>
    <scope>NUCLEOTIDE SEQUENCE</scope>
    <source>
        <strain evidence="3">Semi-engorged</strain>
        <tissue evidence="3">Salivary glands</tissue>
    </source>
</reference>
<keyword evidence="1" id="KW-0732">Signal</keyword>
<dbReference type="InterPro" id="IPR050951">
    <property type="entry name" value="Retrovirus_Pol_polyprotein"/>
</dbReference>
<dbReference type="GO" id="GO:0015074">
    <property type="term" value="P:DNA integration"/>
    <property type="evidence" value="ECO:0007669"/>
    <property type="project" value="InterPro"/>
</dbReference>
<feature type="domain" description="Integrase catalytic" evidence="2">
    <location>
        <begin position="1"/>
        <end position="142"/>
    </location>
</feature>
<dbReference type="PANTHER" id="PTHR37984">
    <property type="entry name" value="PROTEIN CBG26694"/>
    <property type="match status" value="1"/>
</dbReference>
<feature type="signal peptide" evidence="1">
    <location>
        <begin position="1"/>
        <end position="19"/>
    </location>
</feature>
<dbReference type="EMBL" id="GIFC01015128">
    <property type="protein sequence ID" value="MXU97211.1"/>
    <property type="molecule type" value="Transcribed_RNA"/>
</dbReference>
<evidence type="ECO:0000256" key="1">
    <source>
        <dbReference type="SAM" id="SignalP"/>
    </source>
</evidence>
<sequence>MWILGVHFMGVYFLVLVDAYSKWVEVVRVPSPSAEATVAYLRSISAIHGLPDGAVSDNNPAFTGFLYKTFLARNAVRQILVPPYHPASNGAAERVVQTVKEKLKKTQPGDFECRIARVLFAYRTTPHSLTGRSPAELLMGRRLKTALNLLQPDLRSKVQFRQLQQKVLSDRSARREPVPQPADPVWARNFRPGPRWVPAVVGRATSTSSTEVRLPDGRVWERHGDHLRHQVSKAEVQPSTKAEVLEPPLPSVLV</sequence>
<dbReference type="PROSITE" id="PS50994">
    <property type="entry name" value="INTEGRASE"/>
    <property type="match status" value="1"/>
</dbReference>
<proteinExistence type="predicted"/>
<dbReference type="AlphaFoldDB" id="A0A6B0V699"/>
<feature type="chain" id="PRO_5025460980" evidence="1">
    <location>
        <begin position="20"/>
        <end position="254"/>
    </location>
</feature>
<evidence type="ECO:0000313" key="3">
    <source>
        <dbReference type="EMBL" id="MXU97211.1"/>
    </source>
</evidence>
<dbReference type="SUPFAM" id="SSF53098">
    <property type="entry name" value="Ribonuclease H-like"/>
    <property type="match status" value="1"/>
</dbReference>
<accession>A0A6B0V699</accession>
<dbReference type="PANTHER" id="PTHR37984:SF12">
    <property type="entry name" value="RIBONUCLEASE H"/>
    <property type="match status" value="1"/>
</dbReference>
<evidence type="ECO:0000259" key="2">
    <source>
        <dbReference type="PROSITE" id="PS50994"/>
    </source>
</evidence>